<dbReference type="RefSeq" id="WP_371568307.1">
    <property type="nucleotide sequence ID" value="NZ_JASMRN010000003.1"/>
</dbReference>
<reference evidence="1 2" key="1">
    <citation type="submission" date="2023-05" db="EMBL/GenBank/DDBJ databases">
        <title>Adaptations of aquatic viruses from atmosphere-close ecosystems of the Central Arctic Ocean.</title>
        <authorList>
            <person name="Rahlff J."/>
            <person name="Holmfeldt K."/>
        </authorList>
    </citation>
    <scope>NUCLEOTIDE SEQUENCE [LARGE SCALE GENOMIC DNA]</scope>
    <source>
        <strain evidence="1 2">Arc14</strain>
    </source>
</reference>
<proteinExistence type="predicted"/>
<evidence type="ECO:0000313" key="2">
    <source>
        <dbReference type="Proteomes" id="UP001568894"/>
    </source>
</evidence>
<dbReference type="Proteomes" id="UP001568894">
    <property type="component" value="Unassembled WGS sequence"/>
</dbReference>
<dbReference type="EMBL" id="JASMRN010000003">
    <property type="protein sequence ID" value="MEZ7514487.1"/>
    <property type="molecule type" value="Genomic_DNA"/>
</dbReference>
<evidence type="ECO:0008006" key="3">
    <source>
        <dbReference type="Google" id="ProtNLM"/>
    </source>
</evidence>
<keyword evidence="2" id="KW-1185">Reference proteome</keyword>
<organism evidence="1 2">
    <name type="scientific">Flavobacterium frigidarium</name>
    <dbReference type="NCBI Taxonomy" id="99286"/>
    <lineage>
        <taxon>Bacteria</taxon>
        <taxon>Pseudomonadati</taxon>
        <taxon>Bacteroidota</taxon>
        <taxon>Flavobacteriia</taxon>
        <taxon>Flavobacteriales</taxon>
        <taxon>Flavobacteriaceae</taxon>
        <taxon>Flavobacterium</taxon>
    </lineage>
</organism>
<sequence length="51" mass="5688">MKNQKFDAKTFLNVKTLSPLESLSIKGGLEDVKDKKKVKDVKADIKVVVNV</sequence>
<accession>A0ABV4KC19</accession>
<protein>
    <recommendedName>
        <fullName evidence="3">Bacteriocin-type signal sequence-containing protein</fullName>
    </recommendedName>
</protein>
<evidence type="ECO:0000313" key="1">
    <source>
        <dbReference type="EMBL" id="MEZ7514487.1"/>
    </source>
</evidence>
<comment type="caution">
    <text evidence="1">The sequence shown here is derived from an EMBL/GenBank/DDBJ whole genome shotgun (WGS) entry which is preliminary data.</text>
</comment>
<name>A0ABV4KC19_9FLAO</name>
<gene>
    <name evidence="1" type="ORF">QO192_04225</name>
</gene>